<gene>
    <name evidence="2" type="primary">OSJNBb0061I18.7</name>
</gene>
<reference evidence="3" key="2">
    <citation type="journal article" date="2008" name="Nucleic Acids Res.">
        <title>The rice annotation project database (RAP-DB): 2008 update.</title>
        <authorList>
            <consortium name="The rice annotation project (RAP)"/>
        </authorList>
    </citation>
    <scope>GENOME REANNOTATION</scope>
    <source>
        <strain evidence="3">cv. Nipponbare</strain>
    </source>
</reference>
<dbReference type="AlphaFoldDB" id="Q94HC8"/>
<feature type="compositionally biased region" description="Acidic residues" evidence="1">
    <location>
        <begin position="274"/>
        <end position="285"/>
    </location>
</feature>
<evidence type="ECO:0000313" key="3">
    <source>
        <dbReference type="Proteomes" id="UP000000763"/>
    </source>
</evidence>
<reference evidence="3" key="1">
    <citation type="journal article" date="2005" name="Nature">
        <title>The map-based sequence of the rice genome.</title>
        <authorList>
            <consortium name="International rice genome sequencing project (IRGSP)"/>
            <person name="Matsumoto T."/>
            <person name="Wu J."/>
            <person name="Kanamori H."/>
            <person name="Katayose Y."/>
            <person name="Fujisawa M."/>
            <person name="Namiki N."/>
            <person name="Mizuno H."/>
            <person name="Yamamoto K."/>
            <person name="Antonio B.A."/>
            <person name="Baba T."/>
            <person name="Sakata K."/>
            <person name="Nagamura Y."/>
            <person name="Aoki H."/>
            <person name="Arikawa K."/>
            <person name="Arita K."/>
            <person name="Bito T."/>
            <person name="Chiden Y."/>
            <person name="Fujitsuka N."/>
            <person name="Fukunaka R."/>
            <person name="Hamada M."/>
            <person name="Harada C."/>
            <person name="Hayashi A."/>
            <person name="Hijishita S."/>
            <person name="Honda M."/>
            <person name="Hosokawa S."/>
            <person name="Ichikawa Y."/>
            <person name="Idonuma A."/>
            <person name="Iijima M."/>
            <person name="Ikeda M."/>
            <person name="Ikeno M."/>
            <person name="Ito K."/>
            <person name="Ito S."/>
            <person name="Ito T."/>
            <person name="Ito Y."/>
            <person name="Ito Y."/>
            <person name="Iwabuchi A."/>
            <person name="Kamiya K."/>
            <person name="Karasawa W."/>
            <person name="Kurita K."/>
            <person name="Katagiri S."/>
            <person name="Kikuta A."/>
            <person name="Kobayashi H."/>
            <person name="Kobayashi N."/>
            <person name="Machita K."/>
            <person name="Maehara T."/>
            <person name="Masukawa M."/>
            <person name="Mizubayashi T."/>
            <person name="Mukai Y."/>
            <person name="Nagasaki H."/>
            <person name="Nagata Y."/>
            <person name="Naito S."/>
            <person name="Nakashima M."/>
            <person name="Nakama Y."/>
            <person name="Nakamichi Y."/>
            <person name="Nakamura M."/>
            <person name="Meguro A."/>
            <person name="Negishi M."/>
            <person name="Ohta I."/>
            <person name="Ohta T."/>
            <person name="Okamoto M."/>
            <person name="Ono N."/>
            <person name="Saji S."/>
            <person name="Sakaguchi M."/>
            <person name="Sakai K."/>
            <person name="Shibata M."/>
            <person name="Shimokawa T."/>
            <person name="Song J."/>
            <person name="Takazaki Y."/>
            <person name="Terasawa K."/>
            <person name="Tsugane M."/>
            <person name="Tsuji K."/>
            <person name="Ueda S."/>
            <person name="Waki K."/>
            <person name="Yamagata H."/>
            <person name="Yamamoto M."/>
            <person name="Yamamoto S."/>
            <person name="Yamane H."/>
            <person name="Yoshiki S."/>
            <person name="Yoshihara R."/>
            <person name="Yukawa K."/>
            <person name="Zhong H."/>
            <person name="Yano M."/>
            <person name="Yuan Q."/>
            <person name="Ouyang S."/>
            <person name="Liu J."/>
            <person name="Jones K.M."/>
            <person name="Gansberger K."/>
            <person name="Moffat K."/>
            <person name="Hill J."/>
            <person name="Bera J."/>
            <person name="Fadrosh D."/>
            <person name="Jin S."/>
            <person name="Johri S."/>
            <person name="Kim M."/>
            <person name="Overton L."/>
            <person name="Reardon M."/>
            <person name="Tsitrin T."/>
            <person name="Vuong H."/>
            <person name="Weaver B."/>
            <person name="Ciecko A."/>
            <person name="Tallon L."/>
            <person name="Jackson J."/>
            <person name="Pai G."/>
            <person name="Aken S.V."/>
            <person name="Utterback T."/>
            <person name="Reidmuller S."/>
            <person name="Feldblyum T."/>
            <person name="Hsiao J."/>
            <person name="Zismann V."/>
            <person name="Iobst S."/>
            <person name="de Vazeille A.R."/>
            <person name="Buell C.R."/>
            <person name="Ying K."/>
            <person name="Li Y."/>
            <person name="Lu T."/>
            <person name="Huang Y."/>
            <person name="Zhao Q."/>
            <person name="Feng Q."/>
            <person name="Zhang L."/>
            <person name="Zhu J."/>
            <person name="Weng Q."/>
            <person name="Mu J."/>
            <person name="Lu Y."/>
            <person name="Fan D."/>
            <person name="Liu Y."/>
            <person name="Guan J."/>
            <person name="Zhang Y."/>
            <person name="Yu S."/>
            <person name="Liu X."/>
            <person name="Zhang Y."/>
            <person name="Hong G."/>
            <person name="Han B."/>
            <person name="Choisne N."/>
            <person name="Demange N."/>
            <person name="Orjeda G."/>
            <person name="Samain S."/>
            <person name="Cattolico L."/>
            <person name="Pelletier E."/>
            <person name="Couloux A."/>
            <person name="Segurens B."/>
            <person name="Wincker P."/>
            <person name="D'Hont A."/>
            <person name="Scarpelli C."/>
            <person name="Weissenbach J."/>
            <person name="Salanoubat M."/>
            <person name="Quetier F."/>
            <person name="Yu Y."/>
            <person name="Kim H.R."/>
            <person name="Rambo T."/>
            <person name="Currie J."/>
            <person name="Collura K."/>
            <person name="Luo M."/>
            <person name="Yang T."/>
            <person name="Ammiraju J.S.S."/>
            <person name="Engler F."/>
            <person name="Soderlund C."/>
            <person name="Wing R.A."/>
            <person name="Palmer L.E."/>
            <person name="de la Bastide M."/>
            <person name="Spiegel L."/>
            <person name="Nascimento L."/>
            <person name="Zutavern T."/>
            <person name="O'Shaughnessy A."/>
            <person name="Dike S."/>
            <person name="Dedhia N."/>
            <person name="Preston R."/>
            <person name="Balija V."/>
            <person name="McCombie W.R."/>
            <person name="Chow T."/>
            <person name="Chen H."/>
            <person name="Chung M."/>
            <person name="Chen C."/>
            <person name="Shaw J."/>
            <person name="Wu H."/>
            <person name="Hsiao K."/>
            <person name="Chao Y."/>
            <person name="Chu M."/>
            <person name="Cheng C."/>
            <person name="Hour A."/>
            <person name="Lee P."/>
            <person name="Lin S."/>
            <person name="Lin Y."/>
            <person name="Liou J."/>
            <person name="Liu S."/>
            <person name="Hsing Y."/>
            <person name="Raghuvanshi S."/>
            <person name="Mohanty A."/>
            <person name="Bharti A.K."/>
            <person name="Gaur A."/>
            <person name="Gupta V."/>
            <person name="Kumar D."/>
            <person name="Ravi V."/>
            <person name="Vij S."/>
            <person name="Kapur A."/>
            <person name="Khurana P."/>
            <person name="Khurana P."/>
            <person name="Khurana J.P."/>
            <person name="Tyagi A.K."/>
            <person name="Gaikwad K."/>
            <person name="Singh A."/>
            <person name="Dalal V."/>
            <person name="Srivastava S."/>
            <person name="Dixit A."/>
            <person name="Pal A.K."/>
            <person name="Ghazi I.A."/>
            <person name="Yadav M."/>
            <person name="Pandit A."/>
            <person name="Bhargava A."/>
            <person name="Sureshbabu K."/>
            <person name="Batra K."/>
            <person name="Sharma T.R."/>
            <person name="Mohapatra T."/>
            <person name="Singh N.K."/>
            <person name="Messing J."/>
            <person name="Nelson A.B."/>
            <person name="Fuks G."/>
            <person name="Kavchok S."/>
            <person name="Keizer G."/>
            <person name="Linton E."/>
            <person name="Llaca V."/>
            <person name="Song R."/>
            <person name="Tanyolac B."/>
            <person name="Young S."/>
            <person name="Ho-Il K."/>
            <person name="Hahn J.H."/>
            <person name="Sangsakoo G."/>
            <person name="Vanavichit A."/>
            <person name="de Mattos Luiz.A.T."/>
            <person name="Zimmer P.D."/>
            <person name="Malone G."/>
            <person name="Dellagostin O."/>
            <person name="de Oliveira A.C."/>
            <person name="Bevan M."/>
            <person name="Bancroft I."/>
            <person name="Minx P."/>
            <person name="Cordum H."/>
            <person name="Wilson R."/>
            <person name="Cheng Z."/>
            <person name="Jin W."/>
            <person name="Jiang J."/>
            <person name="Leong S.A."/>
            <person name="Iwama H."/>
            <person name="Gojobori T."/>
            <person name="Itoh T."/>
            <person name="Niimura Y."/>
            <person name="Fujii Y."/>
            <person name="Habara T."/>
            <person name="Sakai H."/>
            <person name="Sato Y."/>
            <person name="Wilson G."/>
            <person name="Kumar K."/>
            <person name="McCouch S."/>
            <person name="Juretic N."/>
            <person name="Hoen D."/>
            <person name="Wright S."/>
            <person name="Bruskiewich R."/>
            <person name="Bureau T."/>
            <person name="Miyao A."/>
            <person name="Hirochika H."/>
            <person name="Nishikawa T."/>
            <person name="Kadowaki K."/>
            <person name="Sugiura M."/>
            <person name="Burr B."/>
            <person name="Sasaki T."/>
        </authorList>
    </citation>
    <scope>NUCLEOTIDE SEQUENCE [LARGE SCALE GENOMIC DNA]</scope>
    <source>
        <strain evidence="3">cv. Nipponbare</strain>
    </source>
</reference>
<sequence length="295" mass="31714">MSVHSHLFFFPHLFFPFSLYPSSSQTRRAVTVAFLSADGAQAYPQPSLPRRPPASTSSRFASPATSKSSVFTMKSSSPAELELLGDAATDAELELDLVLDQAVAALDLVLERRGRLAAATRPCSGEEGGWWRPRCGARLLGRGRRRGGWLQAQKREVAGKLRRGLMDADPPPPLPLAAVEEDRCQQRGLESTTSLMEEPTLLGLHHHEFVVARAVSAMSLLGAARAVSASNSSLLGGVTAGGHGRAWSSERRGGGAPQMELTGHFGCSRNGGESEVEGKEEEEWNGTDKWDPPLC</sequence>
<name>Q94HC8_ORYSJ</name>
<proteinExistence type="predicted"/>
<evidence type="ECO:0000313" key="2">
    <source>
        <dbReference type="EMBL" id="AAK52111.1"/>
    </source>
</evidence>
<organism evidence="2 3">
    <name type="scientific">Oryza sativa subsp. japonica</name>
    <name type="common">Rice</name>
    <dbReference type="NCBI Taxonomy" id="39947"/>
    <lineage>
        <taxon>Eukaryota</taxon>
        <taxon>Viridiplantae</taxon>
        <taxon>Streptophyta</taxon>
        <taxon>Embryophyta</taxon>
        <taxon>Tracheophyta</taxon>
        <taxon>Spermatophyta</taxon>
        <taxon>Magnoliopsida</taxon>
        <taxon>Liliopsida</taxon>
        <taxon>Poales</taxon>
        <taxon>Poaceae</taxon>
        <taxon>BOP clade</taxon>
        <taxon>Oryzoideae</taxon>
        <taxon>Oryzeae</taxon>
        <taxon>Oryzinae</taxon>
        <taxon>Oryza</taxon>
        <taxon>Oryza sativa</taxon>
    </lineage>
</organism>
<accession>Q94HC8</accession>
<dbReference type="Proteomes" id="UP000000763">
    <property type="component" value="Chromosome 10"/>
</dbReference>
<feature type="compositionally biased region" description="Basic and acidic residues" evidence="1">
    <location>
        <begin position="286"/>
        <end position="295"/>
    </location>
</feature>
<evidence type="ECO:0000256" key="1">
    <source>
        <dbReference type="SAM" id="MobiDB-lite"/>
    </source>
</evidence>
<feature type="region of interest" description="Disordered" evidence="1">
    <location>
        <begin position="241"/>
        <end position="295"/>
    </location>
</feature>
<protein>
    <submittedName>
        <fullName evidence="2">Uncharacterized protein</fullName>
    </submittedName>
</protein>
<dbReference type="EMBL" id="AC079936">
    <property type="protein sequence ID" value="AAK52111.1"/>
    <property type="molecule type" value="Genomic_DNA"/>
</dbReference>
<feature type="region of interest" description="Disordered" evidence="1">
    <location>
        <begin position="43"/>
        <end position="62"/>
    </location>
</feature>